<dbReference type="Proteomes" id="UP000607435">
    <property type="component" value="Unassembled WGS sequence"/>
</dbReference>
<keyword evidence="5" id="KW-0902">Two-component regulatory system</keyword>
<dbReference type="InterPro" id="IPR005467">
    <property type="entry name" value="His_kinase_dom"/>
</dbReference>
<comment type="catalytic activity">
    <reaction evidence="1">
        <text>ATP + protein L-histidine = ADP + protein N-phospho-L-histidine.</text>
        <dbReference type="EC" id="2.7.13.3"/>
    </reaction>
</comment>
<feature type="coiled-coil region" evidence="6">
    <location>
        <begin position="361"/>
        <end position="395"/>
    </location>
</feature>
<evidence type="ECO:0000256" key="2">
    <source>
        <dbReference type="ARBA" id="ARBA00012438"/>
    </source>
</evidence>
<dbReference type="Gene3D" id="1.25.40.10">
    <property type="entry name" value="Tetratricopeptide repeat domain"/>
    <property type="match status" value="1"/>
</dbReference>
<evidence type="ECO:0000313" key="10">
    <source>
        <dbReference type="Proteomes" id="UP000607435"/>
    </source>
</evidence>
<evidence type="ECO:0000256" key="1">
    <source>
        <dbReference type="ARBA" id="ARBA00000085"/>
    </source>
</evidence>
<dbReference type="PANTHER" id="PTHR24421:SF10">
    <property type="entry name" value="NITRATE_NITRITE SENSOR PROTEIN NARQ"/>
    <property type="match status" value="1"/>
</dbReference>
<accession>A0ABR6XYA0</accession>
<dbReference type="PROSITE" id="PS50109">
    <property type="entry name" value="HIS_KIN"/>
    <property type="match status" value="1"/>
</dbReference>
<reference evidence="9 10" key="1">
    <citation type="submission" date="2020-08" db="EMBL/GenBank/DDBJ databases">
        <title>Winogradskyella ouciana sp. nov., isolated from the hadal seawater of the Mariana Trench.</title>
        <authorList>
            <person name="He X."/>
        </authorList>
    </citation>
    <scope>NUCLEOTIDE SEQUENCE [LARGE SCALE GENOMIC DNA]</scope>
    <source>
        <strain evidence="9 10">KCTC 22026</strain>
    </source>
</reference>
<keyword evidence="7" id="KW-1133">Transmembrane helix</keyword>
<dbReference type="SUPFAM" id="SSF81901">
    <property type="entry name" value="HCP-like"/>
    <property type="match status" value="1"/>
</dbReference>
<evidence type="ECO:0000256" key="7">
    <source>
        <dbReference type="SAM" id="Phobius"/>
    </source>
</evidence>
<protein>
    <recommendedName>
        <fullName evidence="2">histidine kinase</fullName>
        <ecNumber evidence="2">2.7.13.3</ecNumber>
    </recommendedName>
</protein>
<keyword evidence="7" id="KW-0472">Membrane</keyword>
<feature type="domain" description="Histidine kinase" evidence="8">
    <location>
        <begin position="566"/>
        <end position="653"/>
    </location>
</feature>
<dbReference type="SMART" id="SM00028">
    <property type="entry name" value="TPR"/>
    <property type="match status" value="4"/>
</dbReference>
<feature type="transmembrane region" description="Helical" evidence="7">
    <location>
        <begin position="397"/>
        <end position="417"/>
    </location>
</feature>
<dbReference type="InterPro" id="IPR050482">
    <property type="entry name" value="Sensor_HK_TwoCompSys"/>
</dbReference>
<name>A0ABR6XYA0_9FLAO</name>
<sequence length="653" mass="75235">MLSEYKKIKEYRELSEDGSVSLEERLVFAKKAVELSLKTGKDSTILLSNRKLSFIYLLKDDYGPFRKLNHTNLKLAIKLNDSIALAYSYNNLGFYHHQDFKIDSAFYYYSKALKLFDKLKMGEDEYGVLTNIANIQQREKDYVGCEESAIKAIKIINTFPINESRLDYLWILNNLIGVVSLKLKSFDRAIEYHNKALNNAKEMDNGYYNELYSKNNLAEVYKNKGDIDKSIELYQYVIKQREQYFKDDPSFYAITLANLAYSKSLRKDKDLSKIRLQFYEAKNISDTLQDELAKIGVAIDLSRFYSSLKEGDSAIFYAEKSRRISENINNNELLLESFLILSNLKKGEEANVYLKKYIKLSDSLLNNERNARNRFARLELETDELEAENKQISKENLYLLILSIGLLLTAILIYILISQRAKNRKLKLIQVQQKANEDIYNLMLGQQDKVDEARAKEKIRVSKELHDGVLGRLFGTRLSLDSINFKDGKEAMMTRANYIGQLKTIEEDIRKISHELNTDFVSGSGFMDIVTELIENQVQAYGLEHEFNYTDDISWDLVTNKTKINIYRIIQESMQNIYKHANANAIKISISLEKDVICLDIIDDGDGFDTSKNRKGIGLKNMTSRVEDINGSISFTSQSGNGTEVNVKIPYTN</sequence>
<dbReference type="EMBL" id="JACOME010000001">
    <property type="protein sequence ID" value="MBC3845404.1"/>
    <property type="molecule type" value="Genomic_DNA"/>
</dbReference>
<gene>
    <name evidence="9" type="ORF">H6H04_03340</name>
</gene>
<dbReference type="InterPro" id="IPR019734">
    <property type="entry name" value="TPR_rpt"/>
</dbReference>
<dbReference type="PANTHER" id="PTHR24421">
    <property type="entry name" value="NITRATE/NITRITE SENSOR PROTEIN NARX-RELATED"/>
    <property type="match status" value="1"/>
</dbReference>
<keyword evidence="6" id="KW-0175">Coiled coil</keyword>
<evidence type="ECO:0000313" key="9">
    <source>
        <dbReference type="EMBL" id="MBC3845404.1"/>
    </source>
</evidence>
<evidence type="ECO:0000256" key="6">
    <source>
        <dbReference type="SAM" id="Coils"/>
    </source>
</evidence>
<dbReference type="CDD" id="cd16917">
    <property type="entry name" value="HATPase_UhpB-NarQ-NarX-like"/>
    <property type="match status" value="1"/>
</dbReference>
<evidence type="ECO:0000259" key="8">
    <source>
        <dbReference type="PROSITE" id="PS50109"/>
    </source>
</evidence>
<evidence type="ECO:0000256" key="4">
    <source>
        <dbReference type="ARBA" id="ARBA00022777"/>
    </source>
</evidence>
<keyword evidence="7" id="KW-0812">Transmembrane</keyword>
<dbReference type="Gene3D" id="3.30.565.10">
    <property type="entry name" value="Histidine kinase-like ATPase, C-terminal domain"/>
    <property type="match status" value="1"/>
</dbReference>
<dbReference type="GO" id="GO:0016301">
    <property type="term" value="F:kinase activity"/>
    <property type="evidence" value="ECO:0007669"/>
    <property type="project" value="UniProtKB-KW"/>
</dbReference>
<evidence type="ECO:0000256" key="3">
    <source>
        <dbReference type="ARBA" id="ARBA00022679"/>
    </source>
</evidence>
<dbReference type="SUPFAM" id="SSF55874">
    <property type="entry name" value="ATPase domain of HSP90 chaperone/DNA topoisomerase II/histidine kinase"/>
    <property type="match status" value="1"/>
</dbReference>
<dbReference type="InterPro" id="IPR003594">
    <property type="entry name" value="HATPase_dom"/>
</dbReference>
<evidence type="ECO:0000256" key="5">
    <source>
        <dbReference type="ARBA" id="ARBA00023012"/>
    </source>
</evidence>
<dbReference type="InterPro" id="IPR036890">
    <property type="entry name" value="HATPase_C_sf"/>
</dbReference>
<dbReference type="SUPFAM" id="SSF48452">
    <property type="entry name" value="TPR-like"/>
    <property type="match status" value="1"/>
</dbReference>
<comment type="caution">
    <text evidence="9">The sequence shown here is derived from an EMBL/GenBank/DDBJ whole genome shotgun (WGS) entry which is preliminary data.</text>
</comment>
<dbReference type="EC" id="2.7.13.3" evidence="2"/>
<dbReference type="SMART" id="SM00387">
    <property type="entry name" value="HATPase_c"/>
    <property type="match status" value="1"/>
</dbReference>
<organism evidence="9 10">
    <name type="scientific">Winogradskyella echinorum</name>
    <dbReference type="NCBI Taxonomy" id="538189"/>
    <lineage>
        <taxon>Bacteria</taxon>
        <taxon>Pseudomonadati</taxon>
        <taxon>Bacteroidota</taxon>
        <taxon>Flavobacteriia</taxon>
        <taxon>Flavobacteriales</taxon>
        <taxon>Flavobacteriaceae</taxon>
        <taxon>Winogradskyella</taxon>
    </lineage>
</organism>
<keyword evidence="3" id="KW-0808">Transferase</keyword>
<dbReference type="RefSeq" id="WP_186844515.1">
    <property type="nucleotide sequence ID" value="NZ_JACOME010000001.1"/>
</dbReference>
<keyword evidence="10" id="KW-1185">Reference proteome</keyword>
<dbReference type="InterPro" id="IPR011990">
    <property type="entry name" value="TPR-like_helical_dom_sf"/>
</dbReference>
<keyword evidence="4 9" id="KW-0418">Kinase</keyword>
<proteinExistence type="predicted"/>
<dbReference type="Pfam" id="PF02518">
    <property type="entry name" value="HATPase_c"/>
    <property type="match status" value="1"/>
</dbReference>